<dbReference type="AlphaFoldDB" id="A0A5P8K965"/>
<sequence length="66" mass="7126">MHGAPWPGEADATAEPATFPAYAVKGLDPADAIAIRLYADEEPFFMVRMDGDLPPEVEKLIPAGER</sequence>
<dbReference type="Pfam" id="PF19797">
    <property type="entry name" value="DUF6281"/>
    <property type="match status" value="1"/>
</dbReference>
<dbReference type="EMBL" id="CP045096">
    <property type="protein sequence ID" value="QFQ99079.1"/>
    <property type="molecule type" value="Genomic_DNA"/>
</dbReference>
<keyword evidence="2" id="KW-1185">Reference proteome</keyword>
<evidence type="ECO:0000313" key="2">
    <source>
        <dbReference type="Proteomes" id="UP000327294"/>
    </source>
</evidence>
<name>A0A5P8K965_9ACTN</name>
<dbReference type="InterPro" id="IPR046248">
    <property type="entry name" value="DUF6281"/>
</dbReference>
<dbReference type="RefSeq" id="WP_152170515.1">
    <property type="nucleotide sequence ID" value="NZ_CP045096.1"/>
</dbReference>
<organism evidence="1 2">
    <name type="scientific">Streptomyces phaeolivaceus</name>
    <dbReference type="NCBI Taxonomy" id="2653200"/>
    <lineage>
        <taxon>Bacteria</taxon>
        <taxon>Bacillati</taxon>
        <taxon>Actinomycetota</taxon>
        <taxon>Actinomycetes</taxon>
        <taxon>Kitasatosporales</taxon>
        <taxon>Streptomycetaceae</taxon>
        <taxon>Streptomyces</taxon>
    </lineage>
</organism>
<accession>A0A5P8K965</accession>
<dbReference type="Proteomes" id="UP000327294">
    <property type="component" value="Chromosome"/>
</dbReference>
<reference evidence="1 2" key="1">
    <citation type="submission" date="2019-10" db="EMBL/GenBank/DDBJ databases">
        <title>Streptomyces sp. strain GY16 isolated from leaves of Broussonetia papyrifera.</title>
        <authorList>
            <person name="Mo P."/>
        </authorList>
    </citation>
    <scope>NUCLEOTIDE SEQUENCE [LARGE SCALE GENOMIC DNA]</scope>
    <source>
        <strain evidence="1 2">GY16</strain>
    </source>
</reference>
<protein>
    <submittedName>
        <fullName evidence="1">Uncharacterized protein</fullName>
    </submittedName>
</protein>
<proteinExistence type="predicted"/>
<dbReference type="KEGG" id="sphv:F9278_26345"/>
<evidence type="ECO:0000313" key="1">
    <source>
        <dbReference type="EMBL" id="QFQ99079.1"/>
    </source>
</evidence>
<gene>
    <name evidence="1" type="ORF">F9278_26345</name>
</gene>